<dbReference type="OrthoDB" id="2414723at2759"/>
<dbReference type="KEGG" id="bze:COCCADRAFT_41962"/>
<organism evidence="1 2">
    <name type="scientific">Cochliobolus carbonum (strain 26-R-13)</name>
    <name type="common">Maize leaf spot fungus</name>
    <name type="synonym">Bipolaris zeicola</name>
    <dbReference type="NCBI Taxonomy" id="930089"/>
    <lineage>
        <taxon>Eukaryota</taxon>
        <taxon>Fungi</taxon>
        <taxon>Dikarya</taxon>
        <taxon>Ascomycota</taxon>
        <taxon>Pezizomycotina</taxon>
        <taxon>Dothideomycetes</taxon>
        <taxon>Pleosporomycetidae</taxon>
        <taxon>Pleosporales</taxon>
        <taxon>Pleosporineae</taxon>
        <taxon>Pleosporaceae</taxon>
        <taxon>Bipolaris</taxon>
    </lineage>
</organism>
<gene>
    <name evidence="1" type="ORF">COCCADRAFT_41962</name>
</gene>
<dbReference type="GeneID" id="19149605"/>
<proteinExistence type="predicted"/>
<reference evidence="1 2" key="1">
    <citation type="journal article" date="2013" name="PLoS Genet.">
        <title>Comparative genome structure, secondary metabolite, and effector coding capacity across Cochliobolus pathogens.</title>
        <authorList>
            <person name="Condon B.J."/>
            <person name="Leng Y."/>
            <person name="Wu D."/>
            <person name="Bushley K.E."/>
            <person name="Ohm R.A."/>
            <person name="Otillar R."/>
            <person name="Martin J."/>
            <person name="Schackwitz W."/>
            <person name="Grimwood J."/>
            <person name="MohdZainudin N."/>
            <person name="Xue C."/>
            <person name="Wang R."/>
            <person name="Manning V.A."/>
            <person name="Dhillon B."/>
            <person name="Tu Z.J."/>
            <person name="Steffenson B.J."/>
            <person name="Salamov A."/>
            <person name="Sun H."/>
            <person name="Lowry S."/>
            <person name="LaButti K."/>
            <person name="Han J."/>
            <person name="Copeland A."/>
            <person name="Lindquist E."/>
            <person name="Barry K."/>
            <person name="Schmutz J."/>
            <person name="Baker S.E."/>
            <person name="Ciuffetti L.M."/>
            <person name="Grigoriev I.V."/>
            <person name="Zhong S."/>
            <person name="Turgeon B.G."/>
        </authorList>
    </citation>
    <scope>NUCLEOTIDE SEQUENCE [LARGE SCALE GENOMIC DNA]</scope>
    <source>
        <strain evidence="1 2">26-R-13</strain>
    </source>
</reference>
<evidence type="ECO:0000313" key="1">
    <source>
        <dbReference type="EMBL" id="EUC27255.1"/>
    </source>
</evidence>
<sequence>MIEPYMINVGGHLFTTLKSILERSPFLNAMLSNQWAGSTLFQLEVLTTWIRNEESIKTILITSSIDVIPLSECGDGKSHLGNTEQEFEPGAVSTAFRSGKSTTYCKRLFLRKSRLRPPEIL</sequence>
<name>W6XPT6_COCC2</name>
<dbReference type="RefSeq" id="XP_007718443.1">
    <property type="nucleotide sequence ID" value="XM_007720253.1"/>
</dbReference>
<dbReference type="HOGENOM" id="CLU_132737_0_0_1"/>
<protein>
    <submittedName>
        <fullName evidence="1">Uncharacterized protein</fullName>
    </submittedName>
</protein>
<evidence type="ECO:0000313" key="2">
    <source>
        <dbReference type="Proteomes" id="UP000053841"/>
    </source>
</evidence>
<dbReference type="Proteomes" id="UP000053841">
    <property type="component" value="Unassembled WGS sequence"/>
</dbReference>
<keyword evidence="2" id="KW-1185">Reference proteome</keyword>
<dbReference type="AlphaFoldDB" id="W6XPT6"/>
<accession>W6XPT6</accession>
<dbReference type="EMBL" id="KI964968">
    <property type="protein sequence ID" value="EUC27255.1"/>
    <property type="molecule type" value="Genomic_DNA"/>
</dbReference>